<dbReference type="Proteomes" id="UP001141806">
    <property type="component" value="Unassembled WGS sequence"/>
</dbReference>
<evidence type="ECO:0000313" key="1">
    <source>
        <dbReference type="EMBL" id="KAJ4953063.1"/>
    </source>
</evidence>
<name>A0A9Q0GUR8_9MAGN</name>
<reference evidence="1" key="1">
    <citation type="journal article" date="2023" name="Plant J.">
        <title>The genome of the king protea, Protea cynaroides.</title>
        <authorList>
            <person name="Chang J."/>
            <person name="Duong T.A."/>
            <person name="Schoeman C."/>
            <person name="Ma X."/>
            <person name="Roodt D."/>
            <person name="Barker N."/>
            <person name="Li Z."/>
            <person name="Van de Peer Y."/>
            <person name="Mizrachi E."/>
        </authorList>
    </citation>
    <scope>NUCLEOTIDE SEQUENCE</scope>
    <source>
        <tissue evidence="1">Young leaves</tissue>
    </source>
</reference>
<evidence type="ECO:0000313" key="2">
    <source>
        <dbReference type="Proteomes" id="UP001141806"/>
    </source>
</evidence>
<accession>A0A9Q0GUR8</accession>
<dbReference type="AlphaFoldDB" id="A0A9Q0GUR8"/>
<keyword evidence="2" id="KW-1185">Reference proteome</keyword>
<sequence>MSVVCSAKVRVVGTQLVAEVVVEKLSRALMVTDVQGTPLHAGIQGTTLPNAGIQGTLKEVPHKTPMGVVEVAQTGVRIFSESMAKRSNVKTTATKAKRHKGLEMEGPKVELVEVLEGTFVLRWDVHVRDSTLHDTGVAKQLLTGGVLPLDGDHITPMSKEEFKAFFQSPTMVSPCFWLSVLSF</sequence>
<proteinExistence type="predicted"/>
<protein>
    <submittedName>
        <fullName evidence="1">Uncharacterized protein</fullName>
    </submittedName>
</protein>
<gene>
    <name evidence="1" type="ORF">NE237_029895</name>
</gene>
<comment type="caution">
    <text evidence="1">The sequence shown here is derived from an EMBL/GenBank/DDBJ whole genome shotgun (WGS) entry which is preliminary data.</text>
</comment>
<organism evidence="1 2">
    <name type="scientific">Protea cynaroides</name>
    <dbReference type="NCBI Taxonomy" id="273540"/>
    <lineage>
        <taxon>Eukaryota</taxon>
        <taxon>Viridiplantae</taxon>
        <taxon>Streptophyta</taxon>
        <taxon>Embryophyta</taxon>
        <taxon>Tracheophyta</taxon>
        <taxon>Spermatophyta</taxon>
        <taxon>Magnoliopsida</taxon>
        <taxon>Proteales</taxon>
        <taxon>Proteaceae</taxon>
        <taxon>Protea</taxon>
    </lineage>
</organism>
<dbReference type="EMBL" id="JAMYWD010000012">
    <property type="protein sequence ID" value="KAJ4953063.1"/>
    <property type="molecule type" value="Genomic_DNA"/>
</dbReference>